<keyword evidence="5" id="KW-1185">Reference proteome</keyword>
<proteinExistence type="inferred from homology"/>
<organism evidence="4 5">
    <name type="scientific">Trametes pubescens</name>
    <name type="common">White-rot fungus</name>
    <dbReference type="NCBI Taxonomy" id="154538"/>
    <lineage>
        <taxon>Eukaryota</taxon>
        <taxon>Fungi</taxon>
        <taxon>Dikarya</taxon>
        <taxon>Basidiomycota</taxon>
        <taxon>Agaricomycotina</taxon>
        <taxon>Agaricomycetes</taxon>
        <taxon>Polyporales</taxon>
        <taxon>Polyporaceae</taxon>
        <taxon>Trametes</taxon>
    </lineage>
</organism>
<reference evidence="4 5" key="1">
    <citation type="submission" date="2016-10" db="EMBL/GenBank/DDBJ databases">
        <title>Genome sequence of the basidiomycete white-rot fungus Trametes pubescens.</title>
        <authorList>
            <person name="Makela M.R."/>
            <person name="Granchi Z."/>
            <person name="Peng M."/>
            <person name="De Vries R.P."/>
            <person name="Grigoriev I."/>
            <person name="Riley R."/>
            <person name="Hilden K."/>
        </authorList>
    </citation>
    <scope>NUCLEOTIDE SEQUENCE [LARGE SCALE GENOMIC DNA]</scope>
    <source>
        <strain evidence="4 5">FBCC735</strain>
    </source>
</reference>
<dbReference type="InterPro" id="IPR029058">
    <property type="entry name" value="AB_hydrolase_fold"/>
</dbReference>
<accession>A0A1M2V6X4</accession>
<evidence type="ECO:0000259" key="3">
    <source>
        <dbReference type="Pfam" id="PF00561"/>
    </source>
</evidence>
<dbReference type="Pfam" id="PF00561">
    <property type="entry name" value="Abhydrolase_1"/>
    <property type="match status" value="1"/>
</dbReference>
<protein>
    <submittedName>
        <fullName evidence="4">Abhydrolase domain-containing protein C22H12.03</fullName>
    </submittedName>
</protein>
<dbReference type="PANTHER" id="PTHR46118">
    <property type="entry name" value="PROTEIN ABHD11"/>
    <property type="match status" value="1"/>
</dbReference>
<evidence type="ECO:0000256" key="1">
    <source>
        <dbReference type="ARBA" id="ARBA00008645"/>
    </source>
</evidence>
<dbReference type="Gene3D" id="3.40.50.1820">
    <property type="entry name" value="alpha/beta hydrolase"/>
    <property type="match status" value="1"/>
</dbReference>
<sequence>MPRPTPSASTLYRHALQARRVRCGTLQTRAASSQVKPIELHFDKVVPPDGNETQNPLVILHGLFGTKRNWGSLSKAFAKEINRPVYALDLRNHGTSPHAEPHTYSAMATDVLNFCRTHSLTNISLLGHSMGGKVAMTVALDPETPSDLLSHLIVADIAPARGALSNEFQAYIRGMKQVEASQVNTRREADHILKDVEQDTMTRAFLLMNLEHPTAHHPHPLKFRIPIDLLGKSISELGSFPYLPGERTWEGPALFIKGEKSKYINKHNIDIAKAFFPNMVLEKLDASHWVHSERPNEFKALVTNFITSH</sequence>
<comment type="similarity">
    <text evidence="1">Belongs to the AB hydrolase superfamily.</text>
</comment>
<evidence type="ECO:0000313" key="5">
    <source>
        <dbReference type="Proteomes" id="UP000184267"/>
    </source>
</evidence>
<feature type="domain" description="AB hydrolase-1" evidence="3">
    <location>
        <begin position="55"/>
        <end position="295"/>
    </location>
</feature>
<dbReference type="OrthoDB" id="8119704at2759"/>
<evidence type="ECO:0000313" key="4">
    <source>
        <dbReference type="EMBL" id="OJT03359.1"/>
    </source>
</evidence>
<dbReference type="InterPro" id="IPR000073">
    <property type="entry name" value="AB_hydrolase_1"/>
</dbReference>
<dbReference type="GO" id="GO:0052689">
    <property type="term" value="F:carboxylic ester hydrolase activity"/>
    <property type="evidence" value="ECO:0007669"/>
    <property type="project" value="TreeGrafter"/>
</dbReference>
<dbReference type="GO" id="GO:0005739">
    <property type="term" value="C:mitochondrion"/>
    <property type="evidence" value="ECO:0007669"/>
    <property type="project" value="TreeGrafter"/>
</dbReference>
<dbReference type="EMBL" id="MNAD01001618">
    <property type="protein sequence ID" value="OJT03359.1"/>
    <property type="molecule type" value="Genomic_DNA"/>
</dbReference>
<dbReference type="FunFam" id="3.40.50.1820:FF:000039">
    <property type="entry name" value="Esterase ybfF"/>
    <property type="match status" value="1"/>
</dbReference>
<dbReference type="Proteomes" id="UP000184267">
    <property type="component" value="Unassembled WGS sequence"/>
</dbReference>
<dbReference type="SUPFAM" id="SSF53474">
    <property type="entry name" value="alpha/beta-Hydrolases"/>
    <property type="match status" value="1"/>
</dbReference>
<evidence type="ECO:0000256" key="2">
    <source>
        <dbReference type="ARBA" id="ARBA00022801"/>
    </source>
</evidence>
<name>A0A1M2V6X4_TRAPU</name>
<keyword evidence="2 4" id="KW-0378">Hydrolase</keyword>
<gene>
    <name evidence="4" type="ORF">TRAPUB_6028</name>
</gene>
<dbReference type="PANTHER" id="PTHR46118:SF4">
    <property type="entry name" value="PROTEIN ABHD11"/>
    <property type="match status" value="1"/>
</dbReference>
<dbReference type="AlphaFoldDB" id="A0A1M2V6X4"/>
<dbReference type="OMA" id="FLGMSDN"/>
<dbReference type="STRING" id="154538.A0A1M2V6X4"/>
<comment type="caution">
    <text evidence="4">The sequence shown here is derived from an EMBL/GenBank/DDBJ whole genome shotgun (WGS) entry which is preliminary data.</text>
</comment>